<reference evidence="2" key="1">
    <citation type="submission" date="2021-12" db="EMBL/GenBank/DDBJ databases">
        <authorList>
            <person name="Zaccaron A."/>
            <person name="Stergiopoulos I."/>
        </authorList>
    </citation>
    <scope>NUCLEOTIDE SEQUENCE</scope>
    <source>
        <strain evidence="2">Race5_Kim</strain>
    </source>
</reference>
<dbReference type="OrthoDB" id="4149149at2759"/>
<reference evidence="2" key="2">
    <citation type="journal article" date="2022" name="Microb. Genom.">
        <title>A chromosome-scale genome assembly of the tomato pathogen Cladosporium fulvum reveals a compartmentalized genome architecture and the presence of a dispensable chromosome.</title>
        <authorList>
            <person name="Zaccaron A.Z."/>
            <person name="Chen L.H."/>
            <person name="Samaras A."/>
            <person name="Stergiopoulos I."/>
        </authorList>
    </citation>
    <scope>NUCLEOTIDE SEQUENCE</scope>
    <source>
        <strain evidence="2">Race5_Kim</strain>
    </source>
</reference>
<proteinExistence type="predicted"/>
<protein>
    <submittedName>
        <fullName evidence="2">Uncharacterized protein</fullName>
    </submittedName>
</protein>
<accession>A0A9Q8PJD7</accession>
<dbReference type="KEGG" id="ffu:CLAFUR5_12717"/>
<feature type="region of interest" description="Disordered" evidence="1">
    <location>
        <begin position="1"/>
        <end position="31"/>
    </location>
</feature>
<dbReference type="OMA" id="ANEAFAW"/>
<evidence type="ECO:0000313" key="2">
    <source>
        <dbReference type="EMBL" id="UJO23512.1"/>
    </source>
</evidence>
<evidence type="ECO:0000256" key="1">
    <source>
        <dbReference type="SAM" id="MobiDB-lite"/>
    </source>
</evidence>
<organism evidence="2 3">
    <name type="scientific">Passalora fulva</name>
    <name type="common">Tomato leaf mold</name>
    <name type="synonym">Cladosporium fulvum</name>
    <dbReference type="NCBI Taxonomy" id="5499"/>
    <lineage>
        <taxon>Eukaryota</taxon>
        <taxon>Fungi</taxon>
        <taxon>Dikarya</taxon>
        <taxon>Ascomycota</taxon>
        <taxon>Pezizomycotina</taxon>
        <taxon>Dothideomycetes</taxon>
        <taxon>Dothideomycetidae</taxon>
        <taxon>Mycosphaerellales</taxon>
        <taxon>Mycosphaerellaceae</taxon>
        <taxon>Fulvia</taxon>
    </lineage>
</organism>
<dbReference type="GeneID" id="71992595"/>
<dbReference type="RefSeq" id="XP_047767878.1">
    <property type="nucleotide sequence ID" value="XM_047911865.1"/>
</dbReference>
<sequence>MAMVPAQRPGSDMGPPRKKQRTEPEPEPAILSREMDDLETSLELDHMILDYLLYHAIDTCLRSREHQQSDEHVERALLQVDEFVALFKRRYGKYNFDAEMRFRQQLLQLVTLFTQRSTQNSTTPSKQALEALRERNKERARQWIGTPSRIPSAEFDAAAFETELPLPVETLEGNRARLLATLDIPAEDDLYDDAFYGTGAAVSLLDLLPMFMGVSAQCNALYDSNMKEPLMQLAATWMLQACLEQYCVFGASGTDAIDEAFAWGYKSGEQNDPRSPQRRRTEERAAKALGATQQCGVTDSAAHLINSMFERESGGEVDGWQDIREAALEELLPDHIGTSRRVAAHLKRKAEAHSYARAEEGFFDYFRALSQCIPLPILVQLERGQLEGMTVQETEEFIKGCGMGIMELLA</sequence>
<dbReference type="EMBL" id="CP090173">
    <property type="protein sequence ID" value="UJO23512.1"/>
    <property type="molecule type" value="Genomic_DNA"/>
</dbReference>
<dbReference type="AlphaFoldDB" id="A0A9Q8PJD7"/>
<gene>
    <name evidence="2" type="ORF">CLAFUR5_12717</name>
</gene>
<keyword evidence="3" id="KW-1185">Reference proteome</keyword>
<dbReference type="Proteomes" id="UP000756132">
    <property type="component" value="Chromosome 11"/>
</dbReference>
<name>A0A9Q8PJD7_PASFU</name>
<evidence type="ECO:0000313" key="3">
    <source>
        <dbReference type="Proteomes" id="UP000756132"/>
    </source>
</evidence>